<dbReference type="InterPro" id="IPR027385">
    <property type="entry name" value="Beta-barrel_OMP"/>
</dbReference>
<reference evidence="4 5" key="1">
    <citation type="submission" date="2017-09" db="EMBL/GenBank/DDBJ databases">
        <authorList>
            <person name="Ehlers B."/>
            <person name="Leendertz F.H."/>
        </authorList>
    </citation>
    <scope>NUCLEOTIDE SEQUENCE [LARGE SCALE GENOMIC DNA]</scope>
    <source>
        <strain evidence="4 5">CGMCC 1.12662</strain>
    </source>
</reference>
<sequence length="171" mass="18220">MEHTHRHILFPILLAICLALAGRPTEARDLWEGPYVGASLGVATSSDTDMLRSLNAGVNSRRGGLLLGAEVEVADSDIDTAAGRIDRITRLKSRAGVLRRGVHYYAVGGVAQARADFGSDMGYVLGLGVETHMSDAVTLGAELLHHGFTDVDGAGRDVSVNTLTARLNYMF</sequence>
<protein>
    <submittedName>
        <fullName evidence="4">Opacity protein</fullName>
    </submittedName>
</protein>
<evidence type="ECO:0000313" key="5">
    <source>
        <dbReference type="Proteomes" id="UP000231655"/>
    </source>
</evidence>
<dbReference type="OrthoDB" id="7868876at2"/>
<accession>A0A285IQU9</accession>
<dbReference type="Gene3D" id="2.40.160.20">
    <property type="match status" value="1"/>
</dbReference>
<evidence type="ECO:0000313" key="4">
    <source>
        <dbReference type="EMBL" id="SNY50334.1"/>
    </source>
</evidence>
<evidence type="ECO:0000313" key="6">
    <source>
        <dbReference type="Proteomes" id="UP000231702"/>
    </source>
</evidence>
<gene>
    <name evidence="3" type="ORF">CVM39_01180</name>
    <name evidence="4" type="ORF">SAMN06297129_1769</name>
</gene>
<dbReference type="Proteomes" id="UP000231655">
    <property type="component" value="Unassembled WGS sequence"/>
</dbReference>
<dbReference type="InterPro" id="IPR011250">
    <property type="entry name" value="OMP/PagP_B-barrel"/>
</dbReference>
<feature type="domain" description="Outer membrane protein beta-barrel" evidence="2">
    <location>
        <begin position="14"/>
        <end position="171"/>
    </location>
</feature>
<proteinExistence type="predicted"/>
<keyword evidence="6" id="KW-1185">Reference proteome</keyword>
<evidence type="ECO:0000256" key="1">
    <source>
        <dbReference type="ARBA" id="ARBA00022729"/>
    </source>
</evidence>
<keyword evidence="1" id="KW-0732">Signal</keyword>
<dbReference type="EMBL" id="PGTD01000007">
    <property type="protein sequence ID" value="PJE31746.1"/>
    <property type="molecule type" value="Genomic_DNA"/>
</dbReference>
<dbReference type="Proteomes" id="UP000231702">
    <property type="component" value="Unassembled WGS sequence"/>
</dbReference>
<dbReference type="RefSeq" id="WP_097145522.1">
    <property type="nucleotide sequence ID" value="NZ_OBEA01000003.1"/>
</dbReference>
<dbReference type="SUPFAM" id="SSF56925">
    <property type="entry name" value="OMPA-like"/>
    <property type="match status" value="1"/>
</dbReference>
<organism evidence="4 5">
    <name type="scientific">Pseudooceanicola antarcticus</name>
    <dbReference type="NCBI Taxonomy" id="1247613"/>
    <lineage>
        <taxon>Bacteria</taxon>
        <taxon>Pseudomonadati</taxon>
        <taxon>Pseudomonadota</taxon>
        <taxon>Alphaproteobacteria</taxon>
        <taxon>Rhodobacterales</taxon>
        <taxon>Paracoccaceae</taxon>
        <taxon>Pseudooceanicola</taxon>
    </lineage>
</organism>
<evidence type="ECO:0000259" key="2">
    <source>
        <dbReference type="Pfam" id="PF13505"/>
    </source>
</evidence>
<reference evidence="3 6" key="2">
    <citation type="journal article" date="2018" name="Int. J. Syst. Evol. Microbiol.">
        <title>Pseudooceanicola lipolyticus sp. nov., a marine alphaproteobacterium, reclassification of Oceanicola flagellatus as Pseudooceanicola flagellatus comb. nov. and emended description of the genus Pseudooceanicola.</title>
        <authorList>
            <person name="Huang M.-M."/>
            <person name="Guo L.-L."/>
            <person name="Wu Y.-H."/>
            <person name="Lai Q.-L."/>
            <person name="Shao Z.-Z."/>
            <person name="Wang C.-S."/>
            <person name="Wu M."/>
            <person name="Xu X.-W."/>
        </authorList>
    </citation>
    <scope>NUCLEOTIDE SEQUENCE [LARGE SCALE GENOMIC DNA]</scope>
    <source>
        <strain evidence="3 6">Ar-45</strain>
    </source>
</reference>
<name>A0A285IQU9_9RHOB</name>
<dbReference type="EMBL" id="OBEA01000003">
    <property type="protein sequence ID" value="SNY50334.1"/>
    <property type="molecule type" value="Genomic_DNA"/>
</dbReference>
<evidence type="ECO:0000313" key="3">
    <source>
        <dbReference type="EMBL" id="PJE31746.1"/>
    </source>
</evidence>
<dbReference type="Pfam" id="PF13505">
    <property type="entry name" value="OMP_b-brl"/>
    <property type="match status" value="1"/>
</dbReference>
<dbReference type="AlphaFoldDB" id="A0A285IQU9"/>